<accession>A0ABP6U717</accession>
<dbReference type="Proteomes" id="UP001501455">
    <property type="component" value="Unassembled WGS sequence"/>
</dbReference>
<dbReference type="GO" id="GO:0004519">
    <property type="term" value="F:endonuclease activity"/>
    <property type="evidence" value="ECO:0007669"/>
    <property type="project" value="UniProtKB-KW"/>
</dbReference>
<proteinExistence type="predicted"/>
<keyword evidence="1" id="KW-0378">Hydrolase</keyword>
<reference evidence="1" key="3">
    <citation type="submission" date="2023-12" db="EMBL/GenBank/DDBJ databases">
        <authorList>
            <person name="Sun Q."/>
            <person name="Inoue M."/>
        </authorList>
    </citation>
    <scope>NUCLEOTIDE SEQUENCE</scope>
    <source>
        <strain evidence="1">JCM 4816</strain>
    </source>
</reference>
<sequence>MWPLDPPALSARDTYDACVRNTRDVQRRRQLLMAGDGVEAASERFRQAARHGTLHELNSQEFTVAGISPGDLVRWAYDNGMVNSQDGRVIYEQIMAAPPDERCPLCGHGTVRTMDHFLPKRMFPALCVDPLNLVPACADCNHVKGDRLPADAETTPLHPYLDRIDQDFWLDARVTHSSPMWLDFFVSPPPGWAHLLAERTRYHFTLFGLGKLFAVQASRIVSSIRRQLTGILDAGGKDLVRGYLADEAAARLADRRNGWEGVTYRALARDDAFCSGAFTSAD</sequence>
<reference evidence="3" key="2">
    <citation type="journal article" date="2019" name="Int. J. Syst. Evol. Microbiol.">
        <title>The Global Catalogue of Microorganisms (GCM) 10K type strain sequencing project: providing services to taxonomists for standard genome sequencing and annotation.</title>
        <authorList>
            <consortium name="The Broad Institute Genomics Platform"/>
            <consortium name="The Broad Institute Genome Sequencing Center for Infectious Disease"/>
            <person name="Wu L."/>
            <person name="Ma J."/>
        </authorList>
    </citation>
    <scope>NUCLEOTIDE SEQUENCE [LARGE SCALE GENOMIC DNA]</scope>
    <source>
        <strain evidence="3">JCM 4816</strain>
    </source>
</reference>
<evidence type="ECO:0000313" key="1">
    <source>
        <dbReference type="EMBL" id="GAA3503497.1"/>
    </source>
</evidence>
<keyword evidence="1" id="KW-0540">Nuclease</keyword>
<keyword evidence="1" id="KW-0255">Endonuclease</keyword>
<protein>
    <submittedName>
        <fullName evidence="1">HNH endonuclease</fullName>
    </submittedName>
</protein>
<dbReference type="Gene3D" id="1.10.30.50">
    <property type="match status" value="1"/>
</dbReference>
<comment type="caution">
    <text evidence="1">The sequence shown here is derived from an EMBL/GenBank/DDBJ whole genome shotgun (WGS) entry which is preliminary data.</text>
</comment>
<reference evidence="1" key="1">
    <citation type="journal article" date="2014" name="Int. J. Syst. Evol. Microbiol.">
        <title>Complete genome of a new Firmicutes species belonging to the dominant human colonic microbiota ('Ruminococcus bicirculans') reveals two chromosomes and a selective capacity to utilize plant glucans.</title>
        <authorList>
            <consortium name="NISC Comparative Sequencing Program"/>
            <person name="Wegmann U."/>
            <person name="Louis P."/>
            <person name="Goesmann A."/>
            <person name="Henrissat B."/>
            <person name="Duncan S.H."/>
            <person name="Flint H.J."/>
        </authorList>
    </citation>
    <scope>NUCLEOTIDE SEQUENCE</scope>
    <source>
        <strain evidence="1">JCM 4816</strain>
    </source>
</reference>
<name>A0ABP6U717_9ACTN</name>
<organism evidence="1 3">
    <name type="scientific">Streptomyces prasinosporus</name>
    <dbReference type="NCBI Taxonomy" id="68256"/>
    <lineage>
        <taxon>Bacteria</taxon>
        <taxon>Bacillati</taxon>
        <taxon>Actinomycetota</taxon>
        <taxon>Actinomycetes</taxon>
        <taxon>Kitasatosporales</taxon>
        <taxon>Streptomycetaceae</taxon>
        <taxon>Streptomyces</taxon>
        <taxon>Streptomyces albogriseolus group</taxon>
    </lineage>
</organism>
<dbReference type="EMBL" id="BAAAXF010000074">
    <property type="protein sequence ID" value="GAA3503497.1"/>
    <property type="molecule type" value="Genomic_DNA"/>
</dbReference>
<evidence type="ECO:0000313" key="2">
    <source>
        <dbReference type="EMBL" id="GAA3505642.1"/>
    </source>
</evidence>
<dbReference type="CDD" id="cd00085">
    <property type="entry name" value="HNHc"/>
    <property type="match status" value="1"/>
</dbReference>
<dbReference type="InterPro" id="IPR003615">
    <property type="entry name" value="HNH_nuc"/>
</dbReference>
<keyword evidence="3" id="KW-1185">Reference proteome</keyword>
<evidence type="ECO:0000313" key="3">
    <source>
        <dbReference type="Proteomes" id="UP001501455"/>
    </source>
</evidence>
<gene>
    <name evidence="1" type="ORF">GCM10019016_106070</name>
    <name evidence="2" type="ORF">GCM10019016_127550</name>
</gene>
<dbReference type="EMBL" id="BAAAXF010000083">
    <property type="protein sequence ID" value="GAA3505642.1"/>
    <property type="molecule type" value="Genomic_DNA"/>
</dbReference>